<dbReference type="Pfam" id="PF02590">
    <property type="entry name" value="SPOUT_MTase"/>
    <property type="match status" value="1"/>
</dbReference>
<keyword evidence="4 6" id="KW-0949">S-adenosyl-L-methionine</keyword>
<dbReference type="GO" id="GO:0070038">
    <property type="term" value="F:rRNA (pseudouridine-N3-)-methyltransferase activity"/>
    <property type="evidence" value="ECO:0007669"/>
    <property type="project" value="UniProtKB-UniRule"/>
</dbReference>
<comment type="catalytic activity">
    <reaction evidence="6">
        <text>pseudouridine(1915) in 23S rRNA + S-adenosyl-L-methionine = N(3)-methylpseudouridine(1915) in 23S rRNA + S-adenosyl-L-homocysteine + H(+)</text>
        <dbReference type="Rhea" id="RHEA:42752"/>
        <dbReference type="Rhea" id="RHEA-COMP:10221"/>
        <dbReference type="Rhea" id="RHEA-COMP:10222"/>
        <dbReference type="ChEBI" id="CHEBI:15378"/>
        <dbReference type="ChEBI" id="CHEBI:57856"/>
        <dbReference type="ChEBI" id="CHEBI:59789"/>
        <dbReference type="ChEBI" id="CHEBI:65314"/>
        <dbReference type="ChEBI" id="CHEBI:74486"/>
        <dbReference type="EC" id="2.1.1.177"/>
    </reaction>
</comment>
<sequence length="159" mass="18107">MKFSIIGIGKIKESWMKLGIAEYTKRLATTGKIEFIELSEERIGSRPSSAELMQILDKEAIKLLKCIPDSACVVLLDMKGKSLSSEEFSKWMAQRMITGYSHFCFIIGGPYGNSDLLRKRADCCFCLGKITLTHQMARLITVEQIYRAMKIMKNEPYHL</sequence>
<name>A0A1B3WDS0_9FIRM</name>
<comment type="subcellular location">
    <subcellularLocation>
        <location evidence="6">Cytoplasm</location>
    </subcellularLocation>
</comment>
<dbReference type="InterPro" id="IPR029026">
    <property type="entry name" value="tRNA_m1G_MTases_N"/>
</dbReference>
<protein>
    <recommendedName>
        <fullName evidence="6">Ribosomal RNA large subunit methyltransferase H</fullName>
        <ecNumber evidence="6">2.1.1.177</ecNumber>
    </recommendedName>
    <alternativeName>
        <fullName evidence="6">23S rRNA (pseudouridine1915-N3)-methyltransferase</fullName>
    </alternativeName>
    <alternativeName>
        <fullName evidence="6">23S rRNA m3Psi1915 methyltransferase</fullName>
    </alternativeName>
    <alternativeName>
        <fullName evidence="6">rRNA (pseudouridine-N3-)-methyltransferase RlmH</fullName>
    </alternativeName>
</protein>
<dbReference type="InterPro" id="IPR003742">
    <property type="entry name" value="RlmH-like"/>
</dbReference>
<evidence type="ECO:0000256" key="5">
    <source>
        <dbReference type="ARBA" id="ARBA00038303"/>
    </source>
</evidence>
<dbReference type="PIRSF" id="PIRSF004505">
    <property type="entry name" value="MT_bac"/>
    <property type="match status" value="1"/>
</dbReference>
<dbReference type="GO" id="GO:0005737">
    <property type="term" value="C:cytoplasm"/>
    <property type="evidence" value="ECO:0007669"/>
    <property type="project" value="UniProtKB-SubCell"/>
</dbReference>
<dbReference type="Proteomes" id="UP000094757">
    <property type="component" value="Chromosome"/>
</dbReference>
<evidence type="ECO:0000256" key="2">
    <source>
        <dbReference type="ARBA" id="ARBA00022603"/>
    </source>
</evidence>
<comment type="similarity">
    <text evidence="5 6">Belongs to the RNA methyltransferase RlmH family.</text>
</comment>
<dbReference type="HAMAP" id="MF_00658">
    <property type="entry name" value="23SrRNA_methyltr_H"/>
    <property type="match status" value="1"/>
</dbReference>
<evidence type="ECO:0000256" key="1">
    <source>
        <dbReference type="ARBA" id="ARBA00022552"/>
    </source>
</evidence>
<dbReference type="SUPFAM" id="SSF75217">
    <property type="entry name" value="alpha/beta knot"/>
    <property type="match status" value="1"/>
</dbReference>
<dbReference type="NCBIfam" id="NF000985">
    <property type="entry name" value="PRK00103.1-3"/>
    <property type="match status" value="1"/>
</dbReference>
<dbReference type="AlphaFoldDB" id="A0A1B3WDS0"/>
<feature type="binding site" evidence="6">
    <location>
        <begin position="127"/>
        <end position="132"/>
    </location>
    <ligand>
        <name>S-adenosyl-L-methionine</name>
        <dbReference type="ChEBI" id="CHEBI:59789"/>
    </ligand>
</feature>
<reference evidence="8" key="1">
    <citation type="submission" date="2016-08" db="EMBL/GenBank/DDBJ databases">
        <authorList>
            <person name="Holder M.E."/>
            <person name="Ajami N.J."/>
            <person name="Petrosino J.F."/>
        </authorList>
    </citation>
    <scope>NUCLEOTIDE SEQUENCE [LARGE SCALE GENOMIC DNA]</scope>
    <source>
        <strain evidence="8">F0677</strain>
    </source>
</reference>
<feature type="binding site" evidence="6">
    <location>
        <position position="76"/>
    </location>
    <ligand>
        <name>S-adenosyl-L-methionine</name>
        <dbReference type="ChEBI" id="CHEBI:59789"/>
    </ligand>
</feature>
<dbReference type="Gene3D" id="3.40.1280.10">
    <property type="match status" value="1"/>
</dbReference>
<keyword evidence="3 6" id="KW-0808">Transferase</keyword>
<dbReference type="EC" id="2.1.1.177" evidence="6"/>
<keyword evidence="2 6" id="KW-0489">Methyltransferase</keyword>
<dbReference type="CDD" id="cd18081">
    <property type="entry name" value="RlmH-like"/>
    <property type="match status" value="1"/>
</dbReference>
<comment type="subunit">
    <text evidence="6">Homodimer.</text>
</comment>
<dbReference type="KEGG" id="dpn:BCB69_03490"/>
<proteinExistence type="inferred from homology"/>
<organism evidence="7 8">
    <name type="scientific">Dialister pneumosintes</name>
    <dbReference type="NCBI Taxonomy" id="39950"/>
    <lineage>
        <taxon>Bacteria</taxon>
        <taxon>Bacillati</taxon>
        <taxon>Bacillota</taxon>
        <taxon>Negativicutes</taxon>
        <taxon>Veillonellales</taxon>
        <taxon>Veillonellaceae</taxon>
        <taxon>Dialister</taxon>
    </lineage>
</organism>
<evidence type="ECO:0000256" key="3">
    <source>
        <dbReference type="ARBA" id="ARBA00022679"/>
    </source>
</evidence>
<dbReference type="InterPro" id="IPR029028">
    <property type="entry name" value="Alpha/beta_knot_MTases"/>
</dbReference>
<evidence type="ECO:0000256" key="4">
    <source>
        <dbReference type="ARBA" id="ARBA00022691"/>
    </source>
</evidence>
<evidence type="ECO:0000313" key="8">
    <source>
        <dbReference type="Proteomes" id="UP000094757"/>
    </source>
</evidence>
<comment type="function">
    <text evidence="6">Specifically methylates the pseudouridine at position 1915 (m3Psi1915) in 23S rRNA.</text>
</comment>
<evidence type="ECO:0000256" key="6">
    <source>
        <dbReference type="HAMAP-Rule" id="MF_00658"/>
    </source>
</evidence>
<evidence type="ECO:0000313" key="7">
    <source>
        <dbReference type="EMBL" id="AOH39110.1"/>
    </source>
</evidence>
<accession>A0A1B3WDS0</accession>
<feature type="binding site" evidence="6">
    <location>
        <position position="108"/>
    </location>
    <ligand>
        <name>S-adenosyl-L-methionine</name>
        <dbReference type="ChEBI" id="CHEBI:59789"/>
    </ligand>
</feature>
<keyword evidence="6" id="KW-0963">Cytoplasm</keyword>
<gene>
    <name evidence="6" type="primary">rlmH</name>
    <name evidence="7" type="ORF">BCB69_03490</name>
</gene>
<dbReference type="RefSeq" id="WP_069177014.1">
    <property type="nucleotide sequence ID" value="NZ_CP017037.1"/>
</dbReference>
<keyword evidence="1 6" id="KW-0698">rRNA processing</keyword>
<dbReference type="PANTHER" id="PTHR33603">
    <property type="entry name" value="METHYLTRANSFERASE"/>
    <property type="match status" value="1"/>
</dbReference>
<dbReference type="STRING" id="39950.BCB69_03490"/>
<dbReference type="EMBL" id="CP017037">
    <property type="protein sequence ID" value="AOH39110.1"/>
    <property type="molecule type" value="Genomic_DNA"/>
</dbReference>
<dbReference type="PANTHER" id="PTHR33603:SF1">
    <property type="entry name" value="RIBOSOMAL RNA LARGE SUBUNIT METHYLTRANSFERASE H"/>
    <property type="match status" value="1"/>
</dbReference>